<gene>
    <name evidence="2" type="ORF">QWZ10_26045</name>
</gene>
<dbReference type="RefSeq" id="WP_377731791.1">
    <property type="nucleotide sequence ID" value="NZ_JBHSVP010000005.1"/>
</dbReference>
<accession>A0ABT8DC83</accession>
<sequence>MCATEPRGGCFSTLAHEATHATGHSSRLDRFTRFADRKALAFEELVAELGNAFLCARLGLVPDFDQSAAYLQSWLRALADDKRLIFRAASEAQKAADFLFATATEERAAA</sequence>
<dbReference type="InterPro" id="IPR041459">
    <property type="entry name" value="MPTase-PolyVal"/>
</dbReference>
<name>A0ABT8DC83_9RHOB</name>
<proteinExistence type="predicted"/>
<reference evidence="3" key="1">
    <citation type="journal article" date="2019" name="Int. J. Syst. Evol. Microbiol.">
        <title>The Global Catalogue of Microorganisms (GCM) 10K type strain sequencing project: providing services to taxonomists for standard genome sequencing and annotation.</title>
        <authorList>
            <consortium name="The Broad Institute Genomics Platform"/>
            <consortium name="The Broad Institute Genome Sequencing Center for Infectious Disease"/>
            <person name="Wu L."/>
            <person name="Ma J."/>
        </authorList>
    </citation>
    <scope>NUCLEOTIDE SEQUENCE [LARGE SCALE GENOMIC DNA]</scope>
    <source>
        <strain evidence="3">CECT 8482</strain>
    </source>
</reference>
<keyword evidence="3" id="KW-1185">Reference proteome</keyword>
<dbReference type="Proteomes" id="UP001243846">
    <property type="component" value="Unassembled WGS sequence"/>
</dbReference>
<evidence type="ECO:0000259" key="1">
    <source>
        <dbReference type="Pfam" id="PF18818"/>
    </source>
</evidence>
<evidence type="ECO:0000313" key="2">
    <source>
        <dbReference type="EMBL" id="MDN3714407.1"/>
    </source>
</evidence>
<organism evidence="2 3">
    <name type="scientific">Paracoccus cavernae</name>
    <dbReference type="NCBI Taxonomy" id="1571207"/>
    <lineage>
        <taxon>Bacteria</taxon>
        <taxon>Pseudomonadati</taxon>
        <taxon>Pseudomonadota</taxon>
        <taxon>Alphaproteobacteria</taxon>
        <taxon>Rhodobacterales</taxon>
        <taxon>Paracoccaceae</taxon>
        <taxon>Paracoccus</taxon>
    </lineage>
</organism>
<comment type="caution">
    <text evidence="2">The sequence shown here is derived from an EMBL/GenBank/DDBJ whole genome shotgun (WGS) entry which is preliminary data.</text>
</comment>
<protein>
    <submittedName>
        <fullName evidence="2">Zincin-like metallopeptidase domain-containing protein</fullName>
    </submittedName>
</protein>
<feature type="domain" description="Polyvalent protein metallopeptidase" evidence="1">
    <location>
        <begin position="11"/>
        <end position="91"/>
    </location>
</feature>
<dbReference type="Pfam" id="PF18818">
    <property type="entry name" value="MPTase-PolyVal"/>
    <property type="match status" value="1"/>
</dbReference>
<dbReference type="EMBL" id="JAUFRC010000005">
    <property type="protein sequence ID" value="MDN3714407.1"/>
    <property type="molecule type" value="Genomic_DNA"/>
</dbReference>
<evidence type="ECO:0000313" key="3">
    <source>
        <dbReference type="Proteomes" id="UP001243846"/>
    </source>
</evidence>